<dbReference type="STRING" id="988821.SAMN05421867_11332"/>
<keyword evidence="4" id="KW-1185">Reference proteome</keyword>
<evidence type="ECO:0000259" key="2">
    <source>
        <dbReference type="Pfam" id="PF00589"/>
    </source>
</evidence>
<name>A0A1I0ZXG2_9CELL</name>
<dbReference type="InterPro" id="IPR013762">
    <property type="entry name" value="Integrase-like_cat_sf"/>
</dbReference>
<evidence type="ECO:0000313" key="3">
    <source>
        <dbReference type="EMBL" id="SFB29766.1"/>
    </source>
</evidence>
<dbReference type="InterPro" id="IPR011010">
    <property type="entry name" value="DNA_brk_join_enz"/>
</dbReference>
<dbReference type="Gene3D" id="1.10.443.10">
    <property type="entry name" value="Intergrase catalytic core"/>
    <property type="match status" value="1"/>
</dbReference>
<dbReference type="InterPro" id="IPR002104">
    <property type="entry name" value="Integrase_catalytic"/>
</dbReference>
<dbReference type="GO" id="GO:0003677">
    <property type="term" value="F:DNA binding"/>
    <property type="evidence" value="ECO:0007669"/>
    <property type="project" value="InterPro"/>
</dbReference>
<dbReference type="EMBL" id="FOKA01000013">
    <property type="protein sequence ID" value="SFB29766.1"/>
    <property type="molecule type" value="Genomic_DNA"/>
</dbReference>
<dbReference type="Proteomes" id="UP000199012">
    <property type="component" value="Unassembled WGS sequence"/>
</dbReference>
<feature type="domain" description="Tyr recombinase" evidence="2">
    <location>
        <begin position="5"/>
        <end position="57"/>
    </location>
</feature>
<dbReference type="SUPFAM" id="SSF56349">
    <property type="entry name" value="DNA breaking-rejoining enzymes"/>
    <property type="match status" value="1"/>
</dbReference>
<dbReference type="GO" id="GO:0015074">
    <property type="term" value="P:DNA integration"/>
    <property type="evidence" value="ECO:0007669"/>
    <property type="project" value="InterPro"/>
</dbReference>
<evidence type="ECO:0000256" key="1">
    <source>
        <dbReference type="ARBA" id="ARBA00023172"/>
    </source>
</evidence>
<proteinExistence type="predicted"/>
<gene>
    <name evidence="3" type="ORF">SAMN05421867_11332</name>
</gene>
<sequence>MLATSWSELVSRLGYPALVRHGLRHTAFTWMADSGVQLYVLQRVAGHHDPAATARYLYPDHGAVRDAGGAFSAWWDSMGTRSSVQAASRFLVP</sequence>
<dbReference type="CDD" id="cd00397">
    <property type="entry name" value="DNA_BRE_C"/>
    <property type="match status" value="1"/>
</dbReference>
<keyword evidence="1" id="KW-0233">DNA recombination</keyword>
<reference evidence="3 4" key="1">
    <citation type="submission" date="2016-10" db="EMBL/GenBank/DDBJ databases">
        <authorList>
            <person name="de Groot N.N."/>
        </authorList>
    </citation>
    <scope>NUCLEOTIDE SEQUENCE [LARGE SCALE GENOMIC DNA]</scope>
    <source>
        <strain evidence="3 4">CGMCC 4.6945</strain>
    </source>
</reference>
<dbReference type="AlphaFoldDB" id="A0A1I0ZXG2"/>
<dbReference type="GO" id="GO:0006310">
    <property type="term" value="P:DNA recombination"/>
    <property type="evidence" value="ECO:0007669"/>
    <property type="project" value="UniProtKB-KW"/>
</dbReference>
<organism evidence="3 4">
    <name type="scientific">Cellulomonas marina</name>
    <dbReference type="NCBI Taxonomy" id="988821"/>
    <lineage>
        <taxon>Bacteria</taxon>
        <taxon>Bacillati</taxon>
        <taxon>Actinomycetota</taxon>
        <taxon>Actinomycetes</taxon>
        <taxon>Micrococcales</taxon>
        <taxon>Cellulomonadaceae</taxon>
        <taxon>Cellulomonas</taxon>
    </lineage>
</organism>
<dbReference type="Pfam" id="PF00589">
    <property type="entry name" value="Phage_integrase"/>
    <property type="match status" value="1"/>
</dbReference>
<protein>
    <submittedName>
        <fullName evidence="3">Phage integrase family protein</fullName>
    </submittedName>
</protein>
<accession>A0A1I0ZXG2</accession>
<evidence type="ECO:0000313" key="4">
    <source>
        <dbReference type="Proteomes" id="UP000199012"/>
    </source>
</evidence>